<dbReference type="InterPro" id="IPR035926">
    <property type="entry name" value="NusB-like_sf"/>
</dbReference>
<evidence type="ECO:0000313" key="7">
    <source>
        <dbReference type="EMBL" id="MBC2575669.1"/>
    </source>
</evidence>
<organism evidence="7 8">
    <name type="scientific">Peptostreptococcus canis</name>
    <dbReference type="NCBI Taxonomy" id="1159213"/>
    <lineage>
        <taxon>Bacteria</taxon>
        <taxon>Bacillati</taxon>
        <taxon>Bacillota</taxon>
        <taxon>Clostridia</taxon>
        <taxon>Peptostreptococcales</taxon>
        <taxon>Peptostreptococcaceae</taxon>
        <taxon>Peptostreptococcus</taxon>
    </lineage>
</organism>
<keyword evidence="2" id="KW-0889">Transcription antitermination</keyword>
<dbReference type="SUPFAM" id="SSF48013">
    <property type="entry name" value="NusB-like"/>
    <property type="match status" value="1"/>
</dbReference>
<keyword evidence="3" id="KW-0694">RNA-binding</keyword>
<evidence type="ECO:0000256" key="1">
    <source>
        <dbReference type="ARBA" id="ARBA00005952"/>
    </source>
</evidence>
<comment type="similarity">
    <text evidence="1">Belongs to the NusB family.</text>
</comment>
<dbReference type="InterPro" id="IPR011605">
    <property type="entry name" value="NusB_fam"/>
</dbReference>
<accession>A0ABR6TJS8</accession>
<proteinExistence type="inferred from homology"/>
<dbReference type="PANTHER" id="PTHR11078">
    <property type="entry name" value="N UTILIZATION SUBSTANCE PROTEIN B-RELATED"/>
    <property type="match status" value="1"/>
</dbReference>
<dbReference type="PANTHER" id="PTHR11078:SF3">
    <property type="entry name" value="ANTITERMINATION NUSB DOMAIN-CONTAINING PROTEIN"/>
    <property type="match status" value="1"/>
</dbReference>
<dbReference type="RefSeq" id="WP_185623659.1">
    <property type="nucleotide sequence ID" value="NZ_JABGBW010000001.1"/>
</dbReference>
<dbReference type="EMBL" id="JABGBW010000001">
    <property type="protein sequence ID" value="MBC2575669.1"/>
    <property type="molecule type" value="Genomic_DNA"/>
</dbReference>
<name>A0ABR6TJS8_9FIRM</name>
<dbReference type="Pfam" id="PF01029">
    <property type="entry name" value="NusB"/>
    <property type="match status" value="1"/>
</dbReference>
<evidence type="ECO:0000256" key="4">
    <source>
        <dbReference type="ARBA" id="ARBA00023015"/>
    </source>
</evidence>
<keyword evidence="5" id="KW-0804">Transcription</keyword>
<dbReference type="NCBIfam" id="TIGR01951">
    <property type="entry name" value="nusB"/>
    <property type="match status" value="1"/>
</dbReference>
<comment type="caution">
    <text evidence="7">The sequence shown here is derived from an EMBL/GenBank/DDBJ whole genome shotgun (WGS) entry which is preliminary data.</text>
</comment>
<feature type="domain" description="NusB/RsmB/TIM44" evidence="6">
    <location>
        <begin position="74"/>
        <end position="162"/>
    </location>
</feature>
<gene>
    <name evidence="7" type="primary">nusB</name>
    <name evidence="7" type="ORF">HLB29_03120</name>
</gene>
<keyword evidence="4" id="KW-0805">Transcription regulation</keyword>
<reference evidence="7 8" key="1">
    <citation type="submission" date="2020-05" db="EMBL/GenBank/DDBJ databases">
        <title>Draft genome of xy-202 and genomic insight in genome of the genus Peptostreptococcus.</title>
        <authorList>
            <person name="Zhang Z."/>
        </authorList>
    </citation>
    <scope>NUCLEOTIDE SEQUENCE [LARGE SCALE GENOMIC DNA]</scope>
    <source>
        <strain evidence="7 8">DSM 27025</strain>
    </source>
</reference>
<dbReference type="Gene3D" id="1.10.940.10">
    <property type="entry name" value="NusB-like"/>
    <property type="match status" value="1"/>
</dbReference>
<evidence type="ECO:0000259" key="6">
    <source>
        <dbReference type="Pfam" id="PF01029"/>
    </source>
</evidence>
<keyword evidence="8" id="KW-1185">Reference proteome</keyword>
<dbReference type="Proteomes" id="UP000713904">
    <property type="component" value="Unassembled WGS sequence"/>
</dbReference>
<sequence>MSNPKELIIQRMASREIFMKYMYQKALSKSEWKDIFTDFEDFISGVEEDAIEIFNGYGGREIEPLESYREVILDCSYLMDISKVIEENIENIDDYINKYARNWSTDTLPVVDLSILRIAIAEIKYMFTIPGKVACNVAVELSKKYCDDDSYKYINGILGSVVSEN</sequence>
<evidence type="ECO:0000256" key="5">
    <source>
        <dbReference type="ARBA" id="ARBA00023163"/>
    </source>
</evidence>
<evidence type="ECO:0000256" key="3">
    <source>
        <dbReference type="ARBA" id="ARBA00022884"/>
    </source>
</evidence>
<protein>
    <submittedName>
        <fullName evidence="7">Transcription antitermination factor NusB</fullName>
    </submittedName>
</protein>
<evidence type="ECO:0000313" key="8">
    <source>
        <dbReference type="Proteomes" id="UP000713904"/>
    </source>
</evidence>
<dbReference type="InterPro" id="IPR006027">
    <property type="entry name" value="NusB_RsmB_TIM44"/>
</dbReference>
<evidence type="ECO:0000256" key="2">
    <source>
        <dbReference type="ARBA" id="ARBA00022814"/>
    </source>
</evidence>